<dbReference type="InterPro" id="IPR017871">
    <property type="entry name" value="ABC_transporter-like_CS"/>
</dbReference>
<evidence type="ECO:0000313" key="5">
    <source>
        <dbReference type="EMBL" id="ATZ18505.1"/>
    </source>
</evidence>
<dbReference type="InterPro" id="IPR003439">
    <property type="entry name" value="ABC_transporter-like_ATP-bd"/>
</dbReference>
<evidence type="ECO:0000313" key="6">
    <source>
        <dbReference type="Proteomes" id="UP000232230"/>
    </source>
</evidence>
<gene>
    <name evidence="5" type="ORF">ESOMN_v1c01200</name>
</gene>
<dbReference type="KEGG" id="esx:ESOMN_v1c01200"/>
<dbReference type="InterPro" id="IPR027417">
    <property type="entry name" value="P-loop_NTPase"/>
</dbReference>
<dbReference type="SMART" id="SM00382">
    <property type="entry name" value="AAA"/>
    <property type="match status" value="1"/>
</dbReference>
<name>A0A2K8NXD6_9MOLU</name>
<dbReference type="SUPFAM" id="SSF52540">
    <property type="entry name" value="P-loop containing nucleoside triphosphate hydrolases"/>
    <property type="match status" value="1"/>
</dbReference>
<evidence type="ECO:0000256" key="1">
    <source>
        <dbReference type="ARBA" id="ARBA00022448"/>
    </source>
</evidence>
<dbReference type="Pfam" id="PF00005">
    <property type="entry name" value="ABC_tran"/>
    <property type="match status" value="1"/>
</dbReference>
<dbReference type="PROSITE" id="PS50893">
    <property type="entry name" value="ABC_TRANSPORTER_2"/>
    <property type="match status" value="1"/>
</dbReference>
<keyword evidence="2" id="KW-0547">Nucleotide-binding</keyword>
<dbReference type="GO" id="GO:0016887">
    <property type="term" value="F:ATP hydrolysis activity"/>
    <property type="evidence" value="ECO:0007669"/>
    <property type="project" value="InterPro"/>
</dbReference>
<keyword evidence="1" id="KW-0813">Transport</keyword>
<proteinExistence type="predicted"/>
<keyword evidence="3 5" id="KW-0067">ATP-binding</keyword>
<evidence type="ECO:0000259" key="4">
    <source>
        <dbReference type="PROSITE" id="PS50893"/>
    </source>
</evidence>
<sequence>MIEIKNLYKSFNDKKVLENVNLKFEKNHIYGLLGNNGAGKTTLIKLIFSEIKCDSGDIISSYDSKNNWFYFVDNIDLPKNISIQNYLSEVRFLAKIDKKTFNDNLKKSEEILEIKFKKNRKIKTLSSGQQKLLSLLVLLTVKPDVVFFDEPTANLDPQNKEIIIKIIANLKNENRIVVVVTHLIKEVENILTDVVILDSSKIVYNKPRNKKDDVQNIFNSLTTSSNNVTNKKMEEYLND</sequence>
<evidence type="ECO:0000256" key="3">
    <source>
        <dbReference type="ARBA" id="ARBA00022840"/>
    </source>
</evidence>
<keyword evidence="6" id="KW-1185">Reference proteome</keyword>
<dbReference type="PROSITE" id="PS00211">
    <property type="entry name" value="ABC_TRANSPORTER_1"/>
    <property type="match status" value="1"/>
</dbReference>
<protein>
    <submittedName>
        <fullName evidence="5">ABC transporter ATP-binding protein</fullName>
    </submittedName>
</protein>
<dbReference type="RefSeq" id="WP_024863809.1">
    <property type="nucleotide sequence ID" value="NZ_CP024965.1"/>
</dbReference>
<dbReference type="InterPro" id="IPR003593">
    <property type="entry name" value="AAA+_ATPase"/>
</dbReference>
<dbReference type="Proteomes" id="UP000232230">
    <property type="component" value="Chromosome"/>
</dbReference>
<dbReference type="EMBL" id="CP024965">
    <property type="protein sequence ID" value="ATZ18505.1"/>
    <property type="molecule type" value="Genomic_DNA"/>
</dbReference>
<evidence type="ECO:0000256" key="2">
    <source>
        <dbReference type="ARBA" id="ARBA00022741"/>
    </source>
</evidence>
<organism evidence="5 6">
    <name type="scientific">Williamsoniiplasma somnilux</name>
    <dbReference type="NCBI Taxonomy" id="215578"/>
    <lineage>
        <taxon>Bacteria</taxon>
        <taxon>Bacillati</taxon>
        <taxon>Mycoplasmatota</taxon>
        <taxon>Mollicutes</taxon>
        <taxon>Entomoplasmatales</taxon>
        <taxon>Williamsoniiplasma</taxon>
    </lineage>
</organism>
<dbReference type="AlphaFoldDB" id="A0A2K8NXD6"/>
<feature type="domain" description="ABC transporter" evidence="4">
    <location>
        <begin position="2"/>
        <end position="224"/>
    </location>
</feature>
<dbReference type="PANTHER" id="PTHR42939">
    <property type="entry name" value="ABC TRANSPORTER ATP-BINDING PROTEIN ALBC-RELATED"/>
    <property type="match status" value="1"/>
</dbReference>
<dbReference type="PANTHER" id="PTHR42939:SF1">
    <property type="entry name" value="ABC TRANSPORTER ATP-BINDING PROTEIN ALBC-RELATED"/>
    <property type="match status" value="1"/>
</dbReference>
<reference evidence="5 6" key="1">
    <citation type="submission" date="2017-11" db="EMBL/GenBank/DDBJ databases">
        <title>Genome sequence of Entomoplasma somnilux PYAN-1 (ATCC 49194).</title>
        <authorList>
            <person name="Lo W.-S."/>
            <person name="Gasparich G.E."/>
            <person name="Kuo C.-H."/>
        </authorList>
    </citation>
    <scope>NUCLEOTIDE SEQUENCE [LARGE SCALE GENOMIC DNA]</scope>
    <source>
        <strain evidence="5 6">PYAN-1</strain>
    </source>
</reference>
<dbReference type="Gene3D" id="3.40.50.300">
    <property type="entry name" value="P-loop containing nucleotide triphosphate hydrolases"/>
    <property type="match status" value="1"/>
</dbReference>
<dbReference type="GO" id="GO:0005524">
    <property type="term" value="F:ATP binding"/>
    <property type="evidence" value="ECO:0007669"/>
    <property type="project" value="UniProtKB-KW"/>
</dbReference>
<dbReference type="InterPro" id="IPR051782">
    <property type="entry name" value="ABC_Transporter_VariousFunc"/>
</dbReference>
<accession>A0A2K8NXD6</accession>